<dbReference type="InterPro" id="IPR036890">
    <property type="entry name" value="HATPase_C_sf"/>
</dbReference>
<keyword evidence="11" id="KW-1185">Reference proteome</keyword>
<keyword evidence="8" id="KW-0812">Transmembrane</keyword>
<evidence type="ECO:0000256" key="4">
    <source>
        <dbReference type="ARBA" id="ARBA00022553"/>
    </source>
</evidence>
<dbReference type="InterPro" id="IPR004358">
    <property type="entry name" value="Sig_transdc_His_kin-like_C"/>
</dbReference>
<evidence type="ECO:0000256" key="6">
    <source>
        <dbReference type="ARBA" id="ARBA00022777"/>
    </source>
</evidence>
<dbReference type="CDD" id="cd00075">
    <property type="entry name" value="HATPase"/>
    <property type="match status" value="1"/>
</dbReference>
<dbReference type="Pfam" id="PF00512">
    <property type="entry name" value="HisKA"/>
    <property type="match status" value="1"/>
</dbReference>
<evidence type="ECO:0000256" key="7">
    <source>
        <dbReference type="ARBA" id="ARBA00023012"/>
    </source>
</evidence>
<dbReference type="InterPro" id="IPR050736">
    <property type="entry name" value="Sensor_HK_Regulatory"/>
</dbReference>
<evidence type="ECO:0000256" key="2">
    <source>
        <dbReference type="ARBA" id="ARBA00004236"/>
    </source>
</evidence>
<dbReference type="SUPFAM" id="SSF47384">
    <property type="entry name" value="Homodimeric domain of signal transducing histidine kinase"/>
    <property type="match status" value="1"/>
</dbReference>
<evidence type="ECO:0000256" key="5">
    <source>
        <dbReference type="ARBA" id="ARBA00022679"/>
    </source>
</evidence>
<dbReference type="InterPro" id="IPR003594">
    <property type="entry name" value="HATPase_dom"/>
</dbReference>
<keyword evidence="8" id="KW-1133">Transmembrane helix</keyword>
<evidence type="ECO:0000256" key="8">
    <source>
        <dbReference type="SAM" id="Phobius"/>
    </source>
</evidence>
<evidence type="ECO:0000313" key="11">
    <source>
        <dbReference type="Proteomes" id="UP000253303"/>
    </source>
</evidence>
<reference evidence="10 11" key="1">
    <citation type="submission" date="2018-06" db="EMBL/GenBank/DDBJ databases">
        <title>Sphaerisporangium craniellae sp. nov., isolated from a marine sponge in the South China Sea.</title>
        <authorList>
            <person name="Li L."/>
        </authorList>
    </citation>
    <scope>NUCLEOTIDE SEQUENCE [LARGE SCALE GENOMIC DNA]</scope>
    <source>
        <strain evidence="10 11">LHW63015</strain>
    </source>
</reference>
<dbReference type="PROSITE" id="PS50109">
    <property type="entry name" value="HIS_KIN"/>
    <property type="match status" value="1"/>
</dbReference>
<evidence type="ECO:0000256" key="1">
    <source>
        <dbReference type="ARBA" id="ARBA00000085"/>
    </source>
</evidence>
<dbReference type="InterPro" id="IPR036097">
    <property type="entry name" value="HisK_dim/P_sf"/>
</dbReference>
<keyword evidence="8" id="KW-0472">Membrane</keyword>
<dbReference type="SMART" id="SM00388">
    <property type="entry name" value="HisKA"/>
    <property type="match status" value="1"/>
</dbReference>
<feature type="domain" description="Histidine kinase" evidence="9">
    <location>
        <begin position="108"/>
        <end position="323"/>
    </location>
</feature>
<evidence type="ECO:0000313" key="10">
    <source>
        <dbReference type="EMBL" id="RBQ15051.1"/>
    </source>
</evidence>
<comment type="subcellular location">
    <subcellularLocation>
        <location evidence="2">Cell membrane</location>
    </subcellularLocation>
</comment>
<gene>
    <name evidence="10" type="ORF">DP939_37240</name>
</gene>
<dbReference type="PANTHER" id="PTHR43711:SF1">
    <property type="entry name" value="HISTIDINE KINASE 1"/>
    <property type="match status" value="1"/>
</dbReference>
<dbReference type="PANTHER" id="PTHR43711">
    <property type="entry name" value="TWO-COMPONENT HISTIDINE KINASE"/>
    <property type="match status" value="1"/>
</dbReference>
<dbReference type="Pfam" id="PF02518">
    <property type="entry name" value="HATPase_c"/>
    <property type="match status" value="1"/>
</dbReference>
<dbReference type="AlphaFoldDB" id="A0A366LMD6"/>
<protein>
    <recommendedName>
        <fullName evidence="3">histidine kinase</fullName>
        <ecNumber evidence="3">2.7.13.3</ecNumber>
    </recommendedName>
</protein>
<evidence type="ECO:0000259" key="9">
    <source>
        <dbReference type="PROSITE" id="PS50109"/>
    </source>
</evidence>
<dbReference type="GO" id="GO:0005886">
    <property type="term" value="C:plasma membrane"/>
    <property type="evidence" value="ECO:0007669"/>
    <property type="project" value="UniProtKB-SubCell"/>
</dbReference>
<dbReference type="InterPro" id="IPR003661">
    <property type="entry name" value="HisK_dim/P_dom"/>
</dbReference>
<dbReference type="SMART" id="SM00387">
    <property type="entry name" value="HATPase_c"/>
    <property type="match status" value="1"/>
</dbReference>
<sequence length="325" mass="33990">MTFGRHVRREVAEMTARKAPNGPYRVARRKPDRLRRSTLSAAITAVTGLVGVLAAVLADAPPALAAAAGMAGGGGLAVAGLHGMALTRGGAAADPAESAGQESRRLAALGHELRTPLSMIKGAVDLLGEGSPGPLTEAQRRFVTVLDRQCAQVIRLCESLLTQAKIEAGVFVPRLEETDVSAVTRDVVTAMRPLCAERRQRITLDTPQVTPPISADPMLLAQAVSNLLSNASRFTTVGGAIDVRVLAIDTGIAVYVTDDGAGMTREQRRRLFQRFATGLPLAGGTGLGLVLTKSIVELHGGSIMVDTTSMRGTTFLFTLPATLPG</sequence>
<accession>A0A366LMD6</accession>
<dbReference type="EC" id="2.7.13.3" evidence="3"/>
<proteinExistence type="predicted"/>
<dbReference type="InterPro" id="IPR005467">
    <property type="entry name" value="His_kinase_dom"/>
</dbReference>
<dbReference type="PRINTS" id="PR00344">
    <property type="entry name" value="BCTRLSENSOR"/>
</dbReference>
<dbReference type="GO" id="GO:0000155">
    <property type="term" value="F:phosphorelay sensor kinase activity"/>
    <property type="evidence" value="ECO:0007669"/>
    <property type="project" value="InterPro"/>
</dbReference>
<keyword evidence="5" id="KW-0808">Transferase</keyword>
<feature type="transmembrane region" description="Helical" evidence="8">
    <location>
        <begin position="63"/>
        <end position="81"/>
    </location>
</feature>
<dbReference type="CDD" id="cd00082">
    <property type="entry name" value="HisKA"/>
    <property type="match status" value="1"/>
</dbReference>
<keyword evidence="6" id="KW-0418">Kinase</keyword>
<organism evidence="10 11">
    <name type="scientific">Spongiactinospora rosea</name>
    <dbReference type="NCBI Taxonomy" id="2248750"/>
    <lineage>
        <taxon>Bacteria</taxon>
        <taxon>Bacillati</taxon>
        <taxon>Actinomycetota</taxon>
        <taxon>Actinomycetes</taxon>
        <taxon>Streptosporangiales</taxon>
        <taxon>Streptosporangiaceae</taxon>
        <taxon>Spongiactinospora</taxon>
    </lineage>
</organism>
<comment type="catalytic activity">
    <reaction evidence="1">
        <text>ATP + protein L-histidine = ADP + protein N-phospho-L-histidine.</text>
        <dbReference type="EC" id="2.7.13.3"/>
    </reaction>
</comment>
<name>A0A366LMD6_9ACTN</name>
<comment type="caution">
    <text evidence="10">The sequence shown here is derived from an EMBL/GenBank/DDBJ whole genome shotgun (WGS) entry which is preliminary data.</text>
</comment>
<dbReference type="Gene3D" id="3.30.565.10">
    <property type="entry name" value="Histidine kinase-like ATPase, C-terminal domain"/>
    <property type="match status" value="1"/>
</dbReference>
<dbReference type="Gene3D" id="1.10.287.130">
    <property type="match status" value="1"/>
</dbReference>
<keyword evidence="4" id="KW-0597">Phosphoprotein</keyword>
<evidence type="ECO:0000256" key="3">
    <source>
        <dbReference type="ARBA" id="ARBA00012438"/>
    </source>
</evidence>
<dbReference type="Proteomes" id="UP000253303">
    <property type="component" value="Unassembled WGS sequence"/>
</dbReference>
<dbReference type="EMBL" id="QMEY01000026">
    <property type="protein sequence ID" value="RBQ15051.1"/>
    <property type="molecule type" value="Genomic_DNA"/>
</dbReference>
<keyword evidence="7" id="KW-0902">Two-component regulatory system</keyword>
<feature type="transmembrane region" description="Helical" evidence="8">
    <location>
        <begin position="38"/>
        <end position="57"/>
    </location>
</feature>
<dbReference type="SUPFAM" id="SSF55874">
    <property type="entry name" value="ATPase domain of HSP90 chaperone/DNA topoisomerase II/histidine kinase"/>
    <property type="match status" value="1"/>
</dbReference>